<evidence type="ECO:0000313" key="3">
    <source>
        <dbReference type="Proteomes" id="UP000811844"/>
    </source>
</evidence>
<dbReference type="PIRSF" id="PIRSF032038">
    <property type="entry name" value="UCP023238"/>
    <property type="match status" value="1"/>
</dbReference>
<keyword evidence="3" id="KW-1185">Reference proteome</keyword>
<evidence type="ECO:0000313" key="2">
    <source>
        <dbReference type="EMBL" id="MBR9727530.1"/>
    </source>
</evidence>
<dbReference type="InterPro" id="IPR016987">
    <property type="entry name" value="UCP023238"/>
</dbReference>
<comment type="caution">
    <text evidence="2">The sequence shown here is derived from an EMBL/GenBank/DDBJ whole genome shotgun (WGS) entry which is preliminary data.</text>
</comment>
<feature type="chain" id="PRO_5047094344" evidence="1">
    <location>
        <begin position="29"/>
        <end position="180"/>
    </location>
</feature>
<proteinExistence type="predicted"/>
<organism evidence="2 3">
    <name type="scientific">Shewanella intestini</name>
    <dbReference type="NCBI Taxonomy" id="2017544"/>
    <lineage>
        <taxon>Bacteria</taxon>
        <taxon>Pseudomonadati</taxon>
        <taxon>Pseudomonadota</taxon>
        <taxon>Gammaproteobacteria</taxon>
        <taxon>Alteromonadales</taxon>
        <taxon>Shewanellaceae</taxon>
        <taxon>Shewanella</taxon>
    </lineage>
</organism>
<dbReference type="Proteomes" id="UP000811844">
    <property type="component" value="Unassembled WGS sequence"/>
</dbReference>
<protein>
    <submittedName>
        <fullName evidence="2">Uncharacterized protein</fullName>
    </submittedName>
</protein>
<evidence type="ECO:0000256" key="1">
    <source>
        <dbReference type="SAM" id="SignalP"/>
    </source>
</evidence>
<accession>A0ABS5I0I1</accession>
<keyword evidence="1" id="KW-0732">Signal</keyword>
<name>A0ABS5I0I1_9GAMM</name>
<reference evidence="2 3" key="1">
    <citation type="submission" date="2020-02" db="EMBL/GenBank/DDBJ databases">
        <title>Shewanella WXL01 sp. nov., a marine bacterium isolated from green algae in Luhuitou Fringing Reef (Northern South China Sea).</title>
        <authorList>
            <person name="Wang X."/>
        </authorList>
    </citation>
    <scope>NUCLEOTIDE SEQUENCE [LARGE SCALE GENOMIC DNA]</scope>
    <source>
        <strain evidence="2 3">MCCC 1A01895</strain>
    </source>
</reference>
<dbReference type="EMBL" id="JAAIKR010000004">
    <property type="protein sequence ID" value="MBR9727530.1"/>
    <property type="molecule type" value="Genomic_DNA"/>
</dbReference>
<dbReference type="RefSeq" id="WP_153661951.1">
    <property type="nucleotide sequence ID" value="NZ_JAAIKR010000004.1"/>
</dbReference>
<feature type="signal peptide" evidence="1">
    <location>
        <begin position="1"/>
        <end position="28"/>
    </location>
</feature>
<gene>
    <name evidence="2" type="ORF">G3R48_05965</name>
</gene>
<sequence>MRRNRNLITQLPSGLTLAVSLLAINAQAAEQLPQQLSPSLPQQMLQCAQQTDKLERLVCYDKLSQSLAVDTSEVTSQEQSLNQVAVQPQVVTPTASKAEFGLKVKAVSVNEIRGVVTVIKKDPYGALIITLDNGQVWKQTQSRRYKLKLDQEVIIEKAALGSFSLGVTDRNAKIKVKRIK</sequence>